<proteinExistence type="predicted"/>
<organism evidence="1 2">
    <name type="scientific">Kutzneria kofuensis</name>
    <dbReference type="NCBI Taxonomy" id="103725"/>
    <lineage>
        <taxon>Bacteria</taxon>
        <taxon>Bacillati</taxon>
        <taxon>Actinomycetota</taxon>
        <taxon>Actinomycetes</taxon>
        <taxon>Pseudonocardiales</taxon>
        <taxon>Pseudonocardiaceae</taxon>
        <taxon>Kutzneria</taxon>
    </lineage>
</organism>
<dbReference type="RefSeq" id="WP_345033214.1">
    <property type="nucleotide sequence ID" value="NZ_BAAAWY010000061.1"/>
</dbReference>
<gene>
    <name evidence="1" type="ORF">BJ998_008581</name>
</gene>
<dbReference type="Proteomes" id="UP000585638">
    <property type="component" value="Unassembled WGS sequence"/>
</dbReference>
<accession>A0A7W9NL55</accession>
<name>A0A7W9NL55_9PSEU</name>
<comment type="caution">
    <text evidence="1">The sequence shown here is derived from an EMBL/GenBank/DDBJ whole genome shotgun (WGS) entry which is preliminary data.</text>
</comment>
<dbReference type="EMBL" id="JACHIR010000003">
    <property type="protein sequence ID" value="MBB5897322.1"/>
    <property type="molecule type" value="Genomic_DNA"/>
</dbReference>
<reference evidence="1 2" key="1">
    <citation type="submission" date="2020-08" db="EMBL/GenBank/DDBJ databases">
        <title>Sequencing the genomes of 1000 actinobacteria strains.</title>
        <authorList>
            <person name="Klenk H.-P."/>
        </authorList>
    </citation>
    <scope>NUCLEOTIDE SEQUENCE [LARGE SCALE GENOMIC DNA]</scope>
    <source>
        <strain evidence="1 2">DSM 43851</strain>
    </source>
</reference>
<protein>
    <submittedName>
        <fullName evidence="1">Uncharacterized protein</fullName>
    </submittedName>
</protein>
<keyword evidence="2" id="KW-1185">Reference proteome</keyword>
<sequence length="74" mass="8358">MRIPHTPTRSRHRSCRRILDRGTIVGMDEEGRDDLLWMTYGDLTLHFYATPHLVVCEIGDATPEPSGSAPQPRA</sequence>
<dbReference type="AlphaFoldDB" id="A0A7W9NL55"/>
<evidence type="ECO:0000313" key="2">
    <source>
        <dbReference type="Proteomes" id="UP000585638"/>
    </source>
</evidence>
<evidence type="ECO:0000313" key="1">
    <source>
        <dbReference type="EMBL" id="MBB5897322.1"/>
    </source>
</evidence>